<dbReference type="SUPFAM" id="SSF56112">
    <property type="entry name" value="Protein kinase-like (PK-like)"/>
    <property type="match status" value="1"/>
</dbReference>
<reference evidence="2 3" key="1">
    <citation type="submission" date="2019-02" db="EMBL/GenBank/DDBJ databases">
        <title>Genome sequencing of the rare red list fungi Dentipellis fragilis.</title>
        <authorList>
            <person name="Buettner E."/>
            <person name="Kellner H."/>
        </authorList>
    </citation>
    <scope>NUCLEOTIDE SEQUENCE [LARGE SCALE GENOMIC DNA]</scope>
    <source>
        <strain evidence="2 3">DSM 105465</strain>
    </source>
</reference>
<feature type="domain" description="Fungal-type protein kinase" evidence="1">
    <location>
        <begin position="504"/>
        <end position="592"/>
    </location>
</feature>
<dbReference type="PROSITE" id="PS00109">
    <property type="entry name" value="PROTEIN_KINASE_TYR"/>
    <property type="match status" value="1"/>
</dbReference>
<accession>A0A4Y9YB08</accession>
<gene>
    <name evidence="2" type="ORF">EVG20_g7919</name>
</gene>
<organism evidence="2 3">
    <name type="scientific">Dentipellis fragilis</name>
    <dbReference type="NCBI Taxonomy" id="205917"/>
    <lineage>
        <taxon>Eukaryota</taxon>
        <taxon>Fungi</taxon>
        <taxon>Dikarya</taxon>
        <taxon>Basidiomycota</taxon>
        <taxon>Agaricomycotina</taxon>
        <taxon>Agaricomycetes</taxon>
        <taxon>Russulales</taxon>
        <taxon>Hericiaceae</taxon>
        <taxon>Dentipellis</taxon>
    </lineage>
</organism>
<dbReference type="PANTHER" id="PTHR38248:SF2">
    <property type="entry name" value="FUNK1 11"/>
    <property type="match status" value="1"/>
</dbReference>
<dbReference type="InterPro" id="IPR011009">
    <property type="entry name" value="Kinase-like_dom_sf"/>
</dbReference>
<sequence>MAFYPAQLEAPAVPMLTQRPRVLEDMEVELNYHAKEIPLDAFVRAFLGVASDMWAAPLQQLLEDSFVERELRDYCFLAHTSNAPEVAATLLNDIKKHAARLLRVTYPLEDIHFISQDPPAVREQLLKSGTIARTADVDAIRNLDRGGTYGSEDVLLPIQIEMTDARVYEDLSTGAVDDGLFSPLYEKFMMVSRSTVLFLSVCSRSCFTQYMYTRNTGPAGFGDPLSSMSDAERKKIVVYETTYTVAPPAFKDTSPMAQLIAKQARDVLAYSRGSRQHAFGMVLRGEHMQLWYFNPIGIVHTPQEFSILDNFGTFASIIVAFCSLTERQWGNLEIIQTYITASKSPASIPRFPHPSLTGALIKFDDGRVYCVEDRIHSEPAMIVGRRTFVYNTVLWNRQETADDHVPERLVIKLSYVPCWSETEWSFIQDANRAGIEHMPEGFSWGEFFRVSERGQGCVPLLQKDAVWSDRAFRVAVFPEYEPILGGITPKDYIRVIRELATSAYGLYRLYKIGILHRDVSENNIMVDPRHADQPWVVLNDFDLAIRTEPDGIAPLTTFAGTRHLLSYEASLQMPMRHRLRHDLEALFTLALWWAADVPYTFTEEESTTPLAWWVLAKGEHEVRAFKEALYAGAHRVADTVPLAADYKPFAPHLDLLVALFREANRTLLPPSTAAVRNAPFEALLVQVQRLAAGIRRIDGPYLSDSDTRILCQQCLKNPRRGIADAAQSHRGGECGQIKLMETVDDDVLTFTFLATLLARDTT</sequence>
<dbReference type="GO" id="GO:0004672">
    <property type="term" value="F:protein kinase activity"/>
    <property type="evidence" value="ECO:0007669"/>
    <property type="project" value="InterPro"/>
</dbReference>
<dbReference type="Proteomes" id="UP000298327">
    <property type="component" value="Unassembled WGS sequence"/>
</dbReference>
<dbReference type="PANTHER" id="PTHR38248">
    <property type="entry name" value="FUNK1 6"/>
    <property type="match status" value="1"/>
</dbReference>
<dbReference type="EMBL" id="SEOQ01000641">
    <property type="protein sequence ID" value="TFY59078.1"/>
    <property type="molecule type" value="Genomic_DNA"/>
</dbReference>
<evidence type="ECO:0000313" key="3">
    <source>
        <dbReference type="Proteomes" id="UP000298327"/>
    </source>
</evidence>
<keyword evidence="3" id="KW-1185">Reference proteome</keyword>
<dbReference type="AlphaFoldDB" id="A0A4Y9YB08"/>
<dbReference type="Gene3D" id="1.10.510.10">
    <property type="entry name" value="Transferase(Phosphotransferase) domain 1"/>
    <property type="match status" value="1"/>
</dbReference>
<name>A0A4Y9YB08_9AGAM</name>
<dbReference type="Pfam" id="PF17667">
    <property type="entry name" value="Pkinase_fungal"/>
    <property type="match status" value="2"/>
</dbReference>
<feature type="domain" description="Fungal-type protein kinase" evidence="1">
    <location>
        <begin position="256"/>
        <end position="439"/>
    </location>
</feature>
<dbReference type="InterPro" id="IPR040976">
    <property type="entry name" value="Pkinase_fungal"/>
</dbReference>
<proteinExistence type="predicted"/>
<comment type="caution">
    <text evidence="2">The sequence shown here is derived from an EMBL/GenBank/DDBJ whole genome shotgun (WGS) entry which is preliminary data.</text>
</comment>
<evidence type="ECO:0000259" key="1">
    <source>
        <dbReference type="Pfam" id="PF17667"/>
    </source>
</evidence>
<evidence type="ECO:0000313" key="2">
    <source>
        <dbReference type="EMBL" id="TFY59078.1"/>
    </source>
</evidence>
<dbReference type="OrthoDB" id="5569250at2759"/>
<dbReference type="InterPro" id="IPR008266">
    <property type="entry name" value="Tyr_kinase_AS"/>
</dbReference>
<protein>
    <recommendedName>
        <fullName evidence="1">Fungal-type protein kinase domain-containing protein</fullName>
    </recommendedName>
</protein>